<dbReference type="CDD" id="cd07313">
    <property type="entry name" value="terB_like_2"/>
    <property type="match status" value="1"/>
</dbReference>
<dbReference type="EMBL" id="UINC01010670">
    <property type="protein sequence ID" value="SVA47381.1"/>
    <property type="molecule type" value="Genomic_DNA"/>
</dbReference>
<dbReference type="SUPFAM" id="SSF158682">
    <property type="entry name" value="TerB-like"/>
    <property type="match status" value="1"/>
</dbReference>
<feature type="domain" description="Co-chaperone DjlA N-terminal" evidence="1">
    <location>
        <begin position="32"/>
        <end position="145"/>
    </location>
</feature>
<sequence length="161" mass="18223">MLKAIKNLLGTSTSPQMPVESAQSEKDIRFVACALLLELAHADSDFTDDERQYLESAVRRQFGLNEAEAGRLLDLAEAERTQAVDLWQFTSLIAEKYSVGQKLVLAEMMWGVVYSDGNVAGEEAYLMRKIWNLLRLEPGYLAEVRKRVEDRDREGSDSTFD</sequence>
<proteinExistence type="predicted"/>
<dbReference type="InterPro" id="IPR007791">
    <property type="entry name" value="DjlA_N"/>
</dbReference>
<evidence type="ECO:0000259" key="1">
    <source>
        <dbReference type="Pfam" id="PF05099"/>
    </source>
</evidence>
<name>A0A381W4Z1_9ZZZZ</name>
<gene>
    <name evidence="2" type="ORF">METZ01_LOCUS100235</name>
</gene>
<dbReference type="Pfam" id="PF05099">
    <property type="entry name" value="TerB"/>
    <property type="match status" value="1"/>
</dbReference>
<reference evidence="2" key="1">
    <citation type="submission" date="2018-05" db="EMBL/GenBank/DDBJ databases">
        <authorList>
            <person name="Lanie J.A."/>
            <person name="Ng W.-L."/>
            <person name="Kazmierczak K.M."/>
            <person name="Andrzejewski T.M."/>
            <person name="Davidsen T.M."/>
            <person name="Wayne K.J."/>
            <person name="Tettelin H."/>
            <person name="Glass J.I."/>
            <person name="Rusch D."/>
            <person name="Podicherti R."/>
            <person name="Tsui H.-C.T."/>
            <person name="Winkler M.E."/>
        </authorList>
    </citation>
    <scope>NUCLEOTIDE SEQUENCE</scope>
</reference>
<dbReference type="InterPro" id="IPR029024">
    <property type="entry name" value="TerB-like"/>
</dbReference>
<dbReference type="AlphaFoldDB" id="A0A381W4Z1"/>
<accession>A0A381W4Z1</accession>
<protein>
    <recommendedName>
        <fullName evidence="1">Co-chaperone DjlA N-terminal domain-containing protein</fullName>
    </recommendedName>
</protein>
<organism evidence="2">
    <name type="scientific">marine metagenome</name>
    <dbReference type="NCBI Taxonomy" id="408172"/>
    <lineage>
        <taxon>unclassified sequences</taxon>
        <taxon>metagenomes</taxon>
        <taxon>ecological metagenomes</taxon>
    </lineage>
</organism>
<dbReference type="Gene3D" id="1.10.3680.10">
    <property type="entry name" value="TerB-like"/>
    <property type="match status" value="1"/>
</dbReference>
<evidence type="ECO:0000313" key="2">
    <source>
        <dbReference type="EMBL" id="SVA47381.1"/>
    </source>
</evidence>